<organism evidence="1 2">
    <name type="scientific">Amylocarpus encephaloides</name>
    <dbReference type="NCBI Taxonomy" id="45428"/>
    <lineage>
        <taxon>Eukaryota</taxon>
        <taxon>Fungi</taxon>
        <taxon>Dikarya</taxon>
        <taxon>Ascomycota</taxon>
        <taxon>Pezizomycotina</taxon>
        <taxon>Leotiomycetes</taxon>
        <taxon>Helotiales</taxon>
        <taxon>Helotiales incertae sedis</taxon>
        <taxon>Amylocarpus</taxon>
    </lineage>
</organism>
<sequence>MEDNNGGLFGINIDSSDEVTNEKEKVRRDFQSEGQFQRQRELWRPKIETGKLYKHLHLPINNPSKPESQEILHAIEEWYFFKQYEEGMRVAEETLKGELAEDFRKIVADYKTRCQRKLEGS</sequence>
<accession>A0A9P7Y794</accession>
<dbReference type="Proteomes" id="UP000824998">
    <property type="component" value="Unassembled WGS sequence"/>
</dbReference>
<evidence type="ECO:0000313" key="2">
    <source>
        <dbReference type="Proteomes" id="UP000824998"/>
    </source>
</evidence>
<name>A0A9P7Y794_9HELO</name>
<comment type="caution">
    <text evidence="1">The sequence shown here is derived from an EMBL/GenBank/DDBJ whole genome shotgun (WGS) entry which is preliminary data.</text>
</comment>
<dbReference type="AlphaFoldDB" id="A0A9P7Y794"/>
<protein>
    <submittedName>
        <fullName evidence="1">Uncharacterized protein</fullName>
    </submittedName>
</protein>
<dbReference type="OrthoDB" id="3938544at2759"/>
<reference evidence="1" key="1">
    <citation type="journal article" date="2021" name="IMA Fungus">
        <title>Genomic characterization of three marine fungi, including Emericellopsis atlantica sp. nov. with signatures of a generalist lifestyle and marine biomass degradation.</title>
        <authorList>
            <person name="Hagestad O.C."/>
            <person name="Hou L."/>
            <person name="Andersen J.H."/>
            <person name="Hansen E.H."/>
            <person name="Altermark B."/>
            <person name="Li C."/>
            <person name="Kuhnert E."/>
            <person name="Cox R.J."/>
            <person name="Crous P.W."/>
            <person name="Spatafora J.W."/>
            <person name="Lail K."/>
            <person name="Amirebrahimi M."/>
            <person name="Lipzen A."/>
            <person name="Pangilinan J."/>
            <person name="Andreopoulos W."/>
            <person name="Hayes R.D."/>
            <person name="Ng V."/>
            <person name="Grigoriev I.V."/>
            <person name="Jackson S.A."/>
            <person name="Sutton T.D.S."/>
            <person name="Dobson A.D.W."/>
            <person name="Rama T."/>
        </authorList>
    </citation>
    <scope>NUCLEOTIDE SEQUENCE</scope>
    <source>
        <strain evidence="1">TRa018bII</strain>
    </source>
</reference>
<evidence type="ECO:0000313" key="1">
    <source>
        <dbReference type="EMBL" id="KAG9228415.1"/>
    </source>
</evidence>
<dbReference type="EMBL" id="MU251948">
    <property type="protein sequence ID" value="KAG9228415.1"/>
    <property type="molecule type" value="Genomic_DNA"/>
</dbReference>
<keyword evidence="2" id="KW-1185">Reference proteome</keyword>
<gene>
    <name evidence="1" type="ORF">BJ875DRAFT_389470</name>
</gene>
<proteinExistence type="predicted"/>